<dbReference type="EMBL" id="QVFU01000002">
    <property type="protein sequence ID" value="RFS47774.1"/>
    <property type="molecule type" value="Genomic_DNA"/>
</dbReference>
<gene>
    <name evidence="2" type="ORF">D0Q02_04325</name>
</gene>
<organism evidence="2 3">
    <name type="scientific">Micromonospora craniellae</name>
    <dbReference type="NCBI Taxonomy" id="2294034"/>
    <lineage>
        <taxon>Bacteria</taxon>
        <taxon>Bacillati</taxon>
        <taxon>Actinomycetota</taxon>
        <taxon>Actinomycetes</taxon>
        <taxon>Micromonosporales</taxon>
        <taxon>Micromonosporaceae</taxon>
        <taxon>Micromonospora</taxon>
    </lineage>
</organism>
<sequence>MAADERTRYFRRLGKLRRSARRWSVLAGGLGGATVILTPYAGIGLADAFWAAAAGASTALAAWRWVDLRALAAQPAPPALDPAQAAARSRARLVAAVERLPVGAGVVAEVRRVRSRTALRGTSAARPWERLDRAASTLASMGGRLTGFAEPAVAEAAVAEQSLRELANRVASVERAAHLAPPDARPALTEAHETLVGQLDAGVGAYERLVVAAAGYLAGEYRPDSEHPSAARLTEATDMLHGFASALSELRAVGRPATTS</sequence>
<comment type="caution">
    <text evidence="2">The sequence shown here is derived from an EMBL/GenBank/DDBJ whole genome shotgun (WGS) entry which is preliminary data.</text>
</comment>
<dbReference type="OrthoDB" id="3405022at2"/>
<keyword evidence="1" id="KW-0812">Transmembrane</keyword>
<evidence type="ECO:0000313" key="2">
    <source>
        <dbReference type="EMBL" id="RFS47774.1"/>
    </source>
</evidence>
<keyword evidence="1" id="KW-0472">Membrane</keyword>
<keyword evidence="1" id="KW-1133">Transmembrane helix</keyword>
<accession>A0A372G4E3</accession>
<evidence type="ECO:0000313" key="3">
    <source>
        <dbReference type="Proteomes" id="UP000262621"/>
    </source>
</evidence>
<dbReference type="Proteomes" id="UP000262621">
    <property type="component" value="Unassembled WGS sequence"/>
</dbReference>
<feature type="transmembrane region" description="Helical" evidence="1">
    <location>
        <begin position="20"/>
        <end position="42"/>
    </location>
</feature>
<protein>
    <submittedName>
        <fullName evidence="2">Uncharacterized protein</fullName>
    </submittedName>
</protein>
<dbReference type="NCBIfam" id="NF047839">
    <property type="entry name" value="PspM_Rv2743c"/>
    <property type="match status" value="1"/>
</dbReference>
<dbReference type="InterPro" id="IPR057952">
    <property type="entry name" value="Rv2743c-like"/>
</dbReference>
<name>A0A372G4E3_9ACTN</name>
<reference evidence="2 3" key="1">
    <citation type="submission" date="2018-08" db="EMBL/GenBank/DDBJ databases">
        <title>Verrucosispora craniellae sp. nov., isolated from a marine sponge in the South China Sea.</title>
        <authorList>
            <person name="Li L."/>
            <person name="Lin H.W."/>
        </authorList>
    </citation>
    <scope>NUCLEOTIDE SEQUENCE [LARGE SCALE GENOMIC DNA]</scope>
    <source>
        <strain evidence="2 3">LHW63014</strain>
    </source>
</reference>
<dbReference type="AlphaFoldDB" id="A0A372G4E3"/>
<proteinExistence type="predicted"/>
<evidence type="ECO:0000256" key="1">
    <source>
        <dbReference type="SAM" id="Phobius"/>
    </source>
</evidence>
<dbReference type="Pfam" id="PF25587">
    <property type="entry name" value="Rv2743c"/>
    <property type="match status" value="1"/>
</dbReference>
<keyword evidence="3" id="KW-1185">Reference proteome</keyword>
<dbReference type="RefSeq" id="WP_117226649.1">
    <property type="nucleotide sequence ID" value="NZ_CP061725.1"/>
</dbReference>